<dbReference type="AlphaFoldDB" id="A0A1B9I5B5"/>
<keyword evidence="8" id="KW-0539">Nucleus</keyword>
<comment type="subcellular location">
    <subcellularLocation>
        <location evidence="1">Nucleus</location>
    </subcellularLocation>
</comment>
<keyword evidence="14" id="KW-1185">Reference proteome</keyword>
<evidence type="ECO:0000256" key="2">
    <source>
        <dbReference type="ARBA" id="ARBA00010489"/>
    </source>
</evidence>
<comment type="similarity">
    <text evidence="2">Belongs to the REXO4 family.</text>
</comment>
<dbReference type="STRING" id="1296096.A0A1B9I5B5"/>
<dbReference type="PANTHER" id="PTHR12801:SF45">
    <property type="entry name" value="RNA EXONUCLEASE 4"/>
    <property type="match status" value="1"/>
</dbReference>
<dbReference type="PANTHER" id="PTHR12801">
    <property type="entry name" value="RNA EXONUCLEASE REXO1 / RECO3 FAMILY MEMBER-RELATED"/>
    <property type="match status" value="1"/>
</dbReference>
<dbReference type="InterPro" id="IPR036397">
    <property type="entry name" value="RNaseH_sf"/>
</dbReference>
<evidence type="ECO:0000259" key="11">
    <source>
        <dbReference type="SMART" id="SM00479"/>
    </source>
</evidence>
<dbReference type="InterPro" id="IPR012337">
    <property type="entry name" value="RNaseH-like_sf"/>
</dbReference>
<sequence>MGNVDKGKAPTVPSSNWAKLQKILPPVAVKDKEKSSKQKKSEARRAFINNDKAKQTKSNGLALGGVSRYIGQTDFGRNGQSSSHEPIAGPSKVTVPSPSNAKEDVLLLPAPADAPFSALVDELRIMVSGRTVLNEAKKAPGNYIALDCEMVGTGPNGSESALARVSIVNYHGHILLDTFVQPREKVTDWRTWISGVRESDMLGAPSFEEVQKQVAELCEGRIVVGHAVDNDLKILLLSHPSPLIRDTQRCKMLREKAKTKHPGLKKLSEIELGIRIQQGSHSSVTDARATMGLYRLHKTEWEKQLHHTTEAYRAKVGKKVDNSTANGKRKREEEDDDEDLEEEAQGQSGKKGKKATQQQFPGGGRKGISSGLGLVIRKNGKRVESGGGHREERRSGHGSSGTSSGNWWESVDD</sequence>
<evidence type="ECO:0000256" key="3">
    <source>
        <dbReference type="ARBA" id="ARBA00016937"/>
    </source>
</evidence>
<feature type="domain" description="Exonuclease" evidence="11">
    <location>
        <begin position="142"/>
        <end position="303"/>
    </location>
</feature>
<dbReference type="FunFam" id="3.30.420.10:FF:000007">
    <property type="entry name" value="Interferon-stimulated exonuclease gene 20"/>
    <property type="match status" value="1"/>
</dbReference>
<name>A0A1B9I5B5_9TREE</name>
<dbReference type="Pfam" id="PF00929">
    <property type="entry name" value="RNase_T"/>
    <property type="match status" value="1"/>
</dbReference>
<reference evidence="12" key="1">
    <citation type="submission" date="2013-07" db="EMBL/GenBank/DDBJ databases">
        <title>The Genome Sequence of Cryptococcus pinus CBS10737.</title>
        <authorList>
            <consortium name="The Broad Institute Genome Sequencing Platform"/>
            <person name="Cuomo C."/>
            <person name="Litvintseva A."/>
            <person name="Chen Y."/>
            <person name="Heitman J."/>
            <person name="Sun S."/>
            <person name="Springer D."/>
            <person name="Dromer F."/>
            <person name="Young S.K."/>
            <person name="Zeng Q."/>
            <person name="Gargeya S."/>
            <person name="Fitzgerald M."/>
            <person name="Abouelleil A."/>
            <person name="Alvarado L."/>
            <person name="Berlin A.M."/>
            <person name="Chapman S.B."/>
            <person name="Dewar J."/>
            <person name="Goldberg J."/>
            <person name="Griggs A."/>
            <person name="Gujja S."/>
            <person name="Hansen M."/>
            <person name="Howarth C."/>
            <person name="Imamovic A."/>
            <person name="Larimer J."/>
            <person name="McCowan C."/>
            <person name="Murphy C."/>
            <person name="Pearson M."/>
            <person name="Priest M."/>
            <person name="Roberts A."/>
            <person name="Saif S."/>
            <person name="Shea T."/>
            <person name="Sykes S."/>
            <person name="Wortman J."/>
            <person name="Nusbaum C."/>
            <person name="Birren B."/>
        </authorList>
    </citation>
    <scope>NUCLEOTIDE SEQUENCE [LARGE SCALE GENOMIC DNA]</scope>
    <source>
        <strain evidence="12">CBS 10737</strain>
    </source>
</reference>
<dbReference type="Gene3D" id="3.30.420.10">
    <property type="entry name" value="Ribonuclease H-like superfamily/Ribonuclease H"/>
    <property type="match status" value="1"/>
</dbReference>
<evidence type="ECO:0000313" key="14">
    <source>
        <dbReference type="Proteomes" id="UP000094020"/>
    </source>
</evidence>
<evidence type="ECO:0000256" key="6">
    <source>
        <dbReference type="ARBA" id="ARBA00022801"/>
    </source>
</evidence>
<dbReference type="GeneID" id="30171130"/>
<feature type="compositionally biased region" description="Basic and acidic residues" evidence="10">
    <location>
        <begin position="381"/>
        <end position="395"/>
    </location>
</feature>
<dbReference type="GO" id="GO:0000027">
    <property type="term" value="P:ribosomal large subunit assembly"/>
    <property type="evidence" value="ECO:0007669"/>
    <property type="project" value="TreeGrafter"/>
</dbReference>
<keyword evidence="6" id="KW-0378">Hydrolase</keyword>
<dbReference type="EMBL" id="CP144521">
    <property type="protein sequence ID" value="WWC68485.1"/>
    <property type="molecule type" value="Genomic_DNA"/>
</dbReference>
<dbReference type="KEGG" id="kpin:30171130"/>
<dbReference type="GO" id="GO:0005634">
    <property type="term" value="C:nucleus"/>
    <property type="evidence" value="ECO:0007669"/>
    <property type="project" value="UniProtKB-SubCell"/>
</dbReference>
<feature type="region of interest" description="Disordered" evidence="10">
    <location>
        <begin position="312"/>
        <end position="413"/>
    </location>
</feature>
<reference evidence="13" key="2">
    <citation type="submission" date="2013-07" db="EMBL/GenBank/DDBJ databases">
        <authorList>
            <consortium name="The Broad Institute Genome Sequencing Platform"/>
            <person name="Cuomo C."/>
            <person name="Litvintseva A."/>
            <person name="Chen Y."/>
            <person name="Heitman J."/>
            <person name="Sun S."/>
            <person name="Springer D."/>
            <person name="Dromer F."/>
            <person name="Young S.K."/>
            <person name="Zeng Q."/>
            <person name="Gargeya S."/>
            <person name="Fitzgerald M."/>
            <person name="Abouelleil A."/>
            <person name="Alvarado L."/>
            <person name="Berlin A.M."/>
            <person name="Chapman S.B."/>
            <person name="Dewar J."/>
            <person name="Goldberg J."/>
            <person name="Griggs A."/>
            <person name="Gujja S."/>
            <person name="Hansen M."/>
            <person name="Howarth C."/>
            <person name="Imamovic A."/>
            <person name="Larimer J."/>
            <person name="McCowan C."/>
            <person name="Murphy C."/>
            <person name="Pearson M."/>
            <person name="Priest M."/>
            <person name="Roberts A."/>
            <person name="Saif S."/>
            <person name="Shea T."/>
            <person name="Sykes S."/>
            <person name="Wortman J."/>
            <person name="Nusbaum C."/>
            <person name="Birren B."/>
        </authorList>
    </citation>
    <scope>NUCLEOTIDE SEQUENCE</scope>
    <source>
        <strain evidence="13">CBS 10737</strain>
    </source>
</reference>
<dbReference type="Proteomes" id="UP000094020">
    <property type="component" value="Chromosome 3"/>
</dbReference>
<dbReference type="CDD" id="cd06144">
    <property type="entry name" value="REX4_like"/>
    <property type="match status" value="1"/>
</dbReference>
<evidence type="ECO:0000256" key="8">
    <source>
        <dbReference type="ARBA" id="ARBA00023242"/>
    </source>
</evidence>
<reference evidence="12" key="3">
    <citation type="submission" date="2016-07" db="EMBL/GenBank/DDBJ databases">
        <title>Evolution of pathogenesis and genome organization in the Tremellales.</title>
        <authorList>
            <person name="Cuomo C."/>
            <person name="Litvintseva A."/>
            <person name="Heitman J."/>
            <person name="Chen Y."/>
            <person name="Sun S."/>
            <person name="Springer D."/>
            <person name="Dromer F."/>
            <person name="Young S."/>
            <person name="Zeng Q."/>
            <person name="Chapman S."/>
            <person name="Gujja S."/>
            <person name="Saif S."/>
            <person name="Birren B."/>
        </authorList>
    </citation>
    <scope>NUCLEOTIDE SEQUENCE</scope>
    <source>
        <strain evidence="12">CBS 10737</strain>
    </source>
</reference>
<proteinExistence type="inferred from homology"/>
<feature type="region of interest" description="Disordered" evidence="10">
    <location>
        <begin position="73"/>
        <end position="98"/>
    </location>
</feature>
<keyword evidence="7" id="KW-0269">Exonuclease</keyword>
<dbReference type="OrthoDB" id="8191639at2759"/>
<evidence type="ECO:0000313" key="13">
    <source>
        <dbReference type="EMBL" id="WWC68485.1"/>
    </source>
</evidence>
<keyword evidence="5" id="KW-0540">Nuclease</keyword>
<feature type="compositionally biased region" description="Basic and acidic residues" evidence="10">
    <location>
        <begin position="312"/>
        <end position="321"/>
    </location>
</feature>
<evidence type="ECO:0000256" key="4">
    <source>
        <dbReference type="ARBA" id="ARBA00022552"/>
    </source>
</evidence>
<dbReference type="GO" id="GO:0006364">
    <property type="term" value="P:rRNA processing"/>
    <property type="evidence" value="ECO:0007669"/>
    <property type="project" value="UniProtKB-KW"/>
</dbReference>
<dbReference type="SUPFAM" id="SSF53098">
    <property type="entry name" value="Ribonuclease H-like"/>
    <property type="match status" value="1"/>
</dbReference>
<protein>
    <recommendedName>
        <fullName evidence="3">RNA exonuclease 4</fullName>
    </recommendedName>
</protein>
<dbReference type="GO" id="GO:0008408">
    <property type="term" value="F:3'-5' exonuclease activity"/>
    <property type="evidence" value="ECO:0007669"/>
    <property type="project" value="InterPro"/>
</dbReference>
<dbReference type="InterPro" id="IPR047021">
    <property type="entry name" value="REXO1/3/4-like"/>
</dbReference>
<comment type="function">
    <text evidence="9">Exoribonuclease involved in ribosome biosynthesis. Involved in the processing of ITS1, the internal transcribed spacer localized between the 18S and 5.8S rRNAs.</text>
</comment>
<feature type="compositionally biased region" description="Basic and acidic residues" evidence="10">
    <location>
        <begin position="29"/>
        <end position="45"/>
    </location>
</feature>
<feature type="compositionally biased region" description="Acidic residues" evidence="10">
    <location>
        <begin position="333"/>
        <end position="344"/>
    </location>
</feature>
<dbReference type="SMART" id="SM00479">
    <property type="entry name" value="EXOIII"/>
    <property type="match status" value="1"/>
</dbReference>
<gene>
    <name evidence="12" type="ORF">I206_02761</name>
    <name evidence="13" type="ORF">I206_102414</name>
</gene>
<evidence type="ECO:0000256" key="9">
    <source>
        <dbReference type="ARBA" id="ARBA00025599"/>
    </source>
</evidence>
<dbReference type="InterPro" id="IPR037431">
    <property type="entry name" value="REX4_DEDDh_dom"/>
</dbReference>
<evidence type="ECO:0000256" key="5">
    <source>
        <dbReference type="ARBA" id="ARBA00022722"/>
    </source>
</evidence>
<evidence type="ECO:0000256" key="1">
    <source>
        <dbReference type="ARBA" id="ARBA00004123"/>
    </source>
</evidence>
<evidence type="ECO:0000256" key="10">
    <source>
        <dbReference type="SAM" id="MobiDB-lite"/>
    </source>
</evidence>
<dbReference type="GO" id="GO:0003676">
    <property type="term" value="F:nucleic acid binding"/>
    <property type="evidence" value="ECO:0007669"/>
    <property type="project" value="InterPro"/>
</dbReference>
<dbReference type="EMBL" id="KI894009">
    <property type="protein sequence ID" value="OCF50705.1"/>
    <property type="molecule type" value="Genomic_DNA"/>
</dbReference>
<reference evidence="13" key="4">
    <citation type="submission" date="2024-02" db="EMBL/GenBank/DDBJ databases">
        <title>Comparative genomics of Cryptococcus and Kwoniella reveals pathogenesis evolution and contrasting modes of karyotype evolution via chromosome fusion or intercentromeric recombination.</title>
        <authorList>
            <person name="Coelho M.A."/>
            <person name="David-Palma M."/>
            <person name="Shea T."/>
            <person name="Bowers K."/>
            <person name="McGinley-Smith S."/>
            <person name="Mohammad A.W."/>
            <person name="Gnirke A."/>
            <person name="Yurkov A.M."/>
            <person name="Nowrousian M."/>
            <person name="Sun S."/>
            <person name="Cuomo C.A."/>
            <person name="Heitman J."/>
        </authorList>
    </citation>
    <scope>NUCLEOTIDE SEQUENCE</scope>
    <source>
        <strain evidence="13">CBS 10737</strain>
    </source>
</reference>
<feature type="region of interest" description="Disordered" evidence="10">
    <location>
        <begin position="1"/>
        <end position="53"/>
    </location>
</feature>
<dbReference type="RefSeq" id="XP_019011924.1">
    <property type="nucleotide sequence ID" value="XM_019154521.1"/>
</dbReference>
<accession>A0A1B9I5B5</accession>
<dbReference type="InterPro" id="IPR013520">
    <property type="entry name" value="Ribonucl_H"/>
</dbReference>
<keyword evidence="4" id="KW-0698">rRNA processing</keyword>
<evidence type="ECO:0000256" key="7">
    <source>
        <dbReference type="ARBA" id="ARBA00022839"/>
    </source>
</evidence>
<organism evidence="12">
    <name type="scientific">Kwoniella pini CBS 10737</name>
    <dbReference type="NCBI Taxonomy" id="1296096"/>
    <lineage>
        <taxon>Eukaryota</taxon>
        <taxon>Fungi</taxon>
        <taxon>Dikarya</taxon>
        <taxon>Basidiomycota</taxon>
        <taxon>Agaricomycotina</taxon>
        <taxon>Tremellomycetes</taxon>
        <taxon>Tremellales</taxon>
        <taxon>Cryptococcaceae</taxon>
        <taxon>Kwoniella</taxon>
    </lineage>
</organism>
<evidence type="ECO:0000313" key="12">
    <source>
        <dbReference type="EMBL" id="OCF50705.1"/>
    </source>
</evidence>